<dbReference type="EMBL" id="CAFABA010000114">
    <property type="protein sequence ID" value="CAB4835124.1"/>
    <property type="molecule type" value="Genomic_DNA"/>
</dbReference>
<dbReference type="GO" id="GO:0044281">
    <property type="term" value="P:small molecule metabolic process"/>
    <property type="evidence" value="ECO:0007669"/>
    <property type="project" value="UniProtKB-ARBA"/>
</dbReference>
<gene>
    <name evidence="4" type="ORF">UFOPK3139_02316</name>
    <name evidence="5" type="ORF">UFOPK3543_01848</name>
</gene>
<name>A0A6J7AQE7_9ZZZZ</name>
<comment type="similarity">
    <text evidence="1">Belongs to the FAH family.</text>
</comment>
<dbReference type="PANTHER" id="PTHR42796:SF4">
    <property type="entry name" value="FUMARYLACETOACETATE HYDROLASE DOMAIN-CONTAINING PROTEIN 2A"/>
    <property type="match status" value="1"/>
</dbReference>
<accession>A0A6J7AQE7</accession>
<proteinExistence type="inferred from homology"/>
<dbReference type="SUPFAM" id="SSF56529">
    <property type="entry name" value="FAH"/>
    <property type="match status" value="1"/>
</dbReference>
<evidence type="ECO:0000256" key="2">
    <source>
        <dbReference type="ARBA" id="ARBA00022723"/>
    </source>
</evidence>
<feature type="domain" description="Fumarylacetoacetase-like C-terminal" evidence="3">
    <location>
        <begin position="129"/>
        <end position="332"/>
    </location>
</feature>
<keyword evidence="2" id="KW-0479">Metal-binding</keyword>
<dbReference type="EMBL" id="CAFBMH010000072">
    <property type="protein sequence ID" value="CAB4916511.1"/>
    <property type="molecule type" value="Genomic_DNA"/>
</dbReference>
<evidence type="ECO:0000313" key="5">
    <source>
        <dbReference type="EMBL" id="CAB4916511.1"/>
    </source>
</evidence>
<dbReference type="Pfam" id="PF01557">
    <property type="entry name" value="FAA_hydrolase"/>
    <property type="match status" value="1"/>
</dbReference>
<reference evidence="4" key="1">
    <citation type="submission" date="2020-05" db="EMBL/GenBank/DDBJ databases">
        <authorList>
            <person name="Chiriac C."/>
            <person name="Salcher M."/>
            <person name="Ghai R."/>
            <person name="Kavagutti S V."/>
        </authorList>
    </citation>
    <scope>NUCLEOTIDE SEQUENCE</scope>
</reference>
<dbReference type="PANTHER" id="PTHR42796">
    <property type="entry name" value="FUMARYLACETOACETATE HYDROLASE DOMAIN-CONTAINING PROTEIN 2A-RELATED"/>
    <property type="match status" value="1"/>
</dbReference>
<organism evidence="4">
    <name type="scientific">freshwater metagenome</name>
    <dbReference type="NCBI Taxonomy" id="449393"/>
    <lineage>
        <taxon>unclassified sequences</taxon>
        <taxon>metagenomes</taxon>
        <taxon>ecological metagenomes</taxon>
    </lineage>
</organism>
<sequence>MTAVGHAVIRVDVSEIQIERARELVPGAQFTRGDLAEDRLGVGRSGGSCYGRGMRLVSFRHGSRGSYGSMNDDGSVADVGAVLGGRHADLRSVLAAGALEELAAASLRAPVLEFDSVDLLPPIPEPPRIFCIGINYTAHREETGRVAVAHPTVFVRFASSLVGSGSPLERPRVSEAFDYEGELAVVIGRAGRHIGAGDALAHVAGYSCFNDGSVRDWQRHTSQFTPGKNFDRSGSFGPWIVTEDEIPDPSALALTTRLSGEVMQHSSVDRLIFDIPALIAYLSTFTELQPGDVIATGTPGGVGMAREPQRWMQVDEVVEVEITNIGVLRNVVSQEVGP</sequence>
<evidence type="ECO:0000256" key="1">
    <source>
        <dbReference type="ARBA" id="ARBA00010211"/>
    </source>
</evidence>
<dbReference type="GO" id="GO:0003824">
    <property type="term" value="F:catalytic activity"/>
    <property type="evidence" value="ECO:0007669"/>
    <property type="project" value="InterPro"/>
</dbReference>
<dbReference type="InterPro" id="IPR036663">
    <property type="entry name" value="Fumarylacetoacetase_C_sf"/>
</dbReference>
<dbReference type="FunFam" id="3.90.850.10:FF:000008">
    <property type="entry name" value="FAA hydrolase family protein"/>
    <property type="match status" value="1"/>
</dbReference>
<dbReference type="Gene3D" id="3.90.850.10">
    <property type="entry name" value="Fumarylacetoacetase-like, C-terminal domain"/>
    <property type="match status" value="1"/>
</dbReference>
<evidence type="ECO:0000313" key="4">
    <source>
        <dbReference type="EMBL" id="CAB4835124.1"/>
    </source>
</evidence>
<dbReference type="AlphaFoldDB" id="A0A6J7AQE7"/>
<protein>
    <submittedName>
        <fullName evidence="4">Unannotated protein</fullName>
    </submittedName>
</protein>
<evidence type="ECO:0000259" key="3">
    <source>
        <dbReference type="Pfam" id="PF01557"/>
    </source>
</evidence>
<dbReference type="InterPro" id="IPR051121">
    <property type="entry name" value="FAH"/>
</dbReference>
<dbReference type="InterPro" id="IPR011234">
    <property type="entry name" value="Fumarylacetoacetase-like_C"/>
</dbReference>
<dbReference type="GO" id="GO:0046872">
    <property type="term" value="F:metal ion binding"/>
    <property type="evidence" value="ECO:0007669"/>
    <property type="project" value="UniProtKB-KW"/>
</dbReference>